<dbReference type="Gene3D" id="2.40.50.100">
    <property type="match status" value="1"/>
</dbReference>
<dbReference type="PANTHER" id="PTHR30158:SF23">
    <property type="entry name" value="MULTIDRUG RESISTANCE PROTEIN MEXA"/>
    <property type="match status" value="1"/>
</dbReference>
<evidence type="ECO:0000313" key="7">
    <source>
        <dbReference type="Proteomes" id="UP000320390"/>
    </source>
</evidence>
<dbReference type="EMBL" id="CP036434">
    <property type="protein sequence ID" value="QDV08698.1"/>
    <property type="molecule type" value="Genomic_DNA"/>
</dbReference>
<dbReference type="Gene3D" id="1.10.287.470">
    <property type="entry name" value="Helix hairpin bin"/>
    <property type="match status" value="1"/>
</dbReference>
<gene>
    <name evidence="6" type="primary">bepF_2</name>
    <name evidence="6" type="ORF">Poly30_42510</name>
</gene>
<dbReference type="PROSITE" id="PS51257">
    <property type="entry name" value="PROKAR_LIPOPROTEIN"/>
    <property type="match status" value="1"/>
</dbReference>
<comment type="similarity">
    <text evidence="1">Belongs to the membrane fusion protein (MFP) (TC 8.A.1) family.</text>
</comment>
<dbReference type="GO" id="GO:0030313">
    <property type="term" value="C:cell envelope"/>
    <property type="evidence" value="ECO:0007669"/>
    <property type="project" value="UniProtKB-SubCell"/>
</dbReference>
<dbReference type="Pfam" id="PF25989">
    <property type="entry name" value="YknX_C"/>
    <property type="match status" value="1"/>
</dbReference>
<feature type="domain" description="Multidrug resistance protein MdtA-like beta-barrel" evidence="4">
    <location>
        <begin position="195"/>
        <end position="285"/>
    </location>
</feature>
<evidence type="ECO:0000313" key="6">
    <source>
        <dbReference type="EMBL" id="QDV08698.1"/>
    </source>
</evidence>
<dbReference type="Proteomes" id="UP000320390">
    <property type="component" value="Chromosome"/>
</dbReference>
<dbReference type="Gene3D" id="2.40.420.20">
    <property type="match status" value="1"/>
</dbReference>
<feature type="domain" description="YknX-like C-terminal permuted SH3-like" evidence="5">
    <location>
        <begin position="293"/>
        <end position="360"/>
    </location>
</feature>
<name>A0A518EX91_9BACT</name>
<dbReference type="OrthoDB" id="9816569at2"/>
<dbReference type="GO" id="GO:0046677">
    <property type="term" value="P:response to antibiotic"/>
    <property type="evidence" value="ECO:0007669"/>
    <property type="project" value="TreeGrafter"/>
</dbReference>
<dbReference type="RefSeq" id="WP_145201821.1">
    <property type="nucleotide sequence ID" value="NZ_CP036434.1"/>
</dbReference>
<evidence type="ECO:0000259" key="4">
    <source>
        <dbReference type="Pfam" id="PF25944"/>
    </source>
</evidence>
<dbReference type="InterPro" id="IPR058626">
    <property type="entry name" value="MdtA-like_b-barrel"/>
</dbReference>
<feature type="signal peptide" evidence="3">
    <location>
        <begin position="1"/>
        <end position="22"/>
    </location>
</feature>
<evidence type="ECO:0000256" key="2">
    <source>
        <dbReference type="SAM" id="Coils"/>
    </source>
</evidence>
<keyword evidence="7" id="KW-1185">Reference proteome</keyword>
<dbReference type="GO" id="GO:0005886">
    <property type="term" value="C:plasma membrane"/>
    <property type="evidence" value="ECO:0007669"/>
    <property type="project" value="TreeGrafter"/>
</dbReference>
<dbReference type="AlphaFoldDB" id="A0A518EX91"/>
<feature type="chain" id="PRO_5022087764" evidence="3">
    <location>
        <begin position="23"/>
        <end position="378"/>
    </location>
</feature>
<protein>
    <submittedName>
        <fullName evidence="6">Efflux pump periplasmic linker BepF</fullName>
    </submittedName>
</protein>
<reference evidence="6 7" key="1">
    <citation type="submission" date="2019-02" db="EMBL/GenBank/DDBJ databases">
        <title>Deep-cultivation of Planctomycetes and their phenomic and genomic characterization uncovers novel biology.</title>
        <authorList>
            <person name="Wiegand S."/>
            <person name="Jogler M."/>
            <person name="Boedeker C."/>
            <person name="Pinto D."/>
            <person name="Vollmers J."/>
            <person name="Rivas-Marin E."/>
            <person name="Kohn T."/>
            <person name="Peeters S.H."/>
            <person name="Heuer A."/>
            <person name="Rast P."/>
            <person name="Oberbeckmann S."/>
            <person name="Bunk B."/>
            <person name="Jeske O."/>
            <person name="Meyerdierks A."/>
            <person name="Storesund J.E."/>
            <person name="Kallscheuer N."/>
            <person name="Luecker S."/>
            <person name="Lage O.M."/>
            <person name="Pohl T."/>
            <person name="Merkel B.J."/>
            <person name="Hornburger P."/>
            <person name="Mueller R.-W."/>
            <person name="Bruemmer F."/>
            <person name="Labrenz M."/>
            <person name="Spormann A.M."/>
            <person name="Op den Camp H."/>
            <person name="Overmann J."/>
            <person name="Amann R."/>
            <person name="Jetten M.S.M."/>
            <person name="Mascher T."/>
            <person name="Medema M.H."/>
            <person name="Devos D.P."/>
            <person name="Kaster A.-K."/>
            <person name="Ovreas L."/>
            <person name="Rohde M."/>
            <person name="Galperin M.Y."/>
            <person name="Jogler C."/>
        </authorList>
    </citation>
    <scope>NUCLEOTIDE SEQUENCE [LARGE SCALE GENOMIC DNA]</scope>
    <source>
        <strain evidence="6 7">Poly30</strain>
    </source>
</reference>
<feature type="coiled-coil region" evidence="2">
    <location>
        <begin position="104"/>
        <end position="162"/>
    </location>
</feature>
<dbReference type="PANTHER" id="PTHR30158">
    <property type="entry name" value="ACRA/E-RELATED COMPONENT OF DRUG EFFLUX TRANSPORTER"/>
    <property type="match status" value="1"/>
</dbReference>
<evidence type="ECO:0000256" key="1">
    <source>
        <dbReference type="ARBA" id="ARBA00009477"/>
    </source>
</evidence>
<dbReference type="InterPro" id="IPR006143">
    <property type="entry name" value="RND_pump_MFP"/>
</dbReference>
<evidence type="ECO:0000256" key="3">
    <source>
        <dbReference type="SAM" id="SignalP"/>
    </source>
</evidence>
<dbReference type="InterPro" id="IPR058637">
    <property type="entry name" value="YknX-like_C"/>
</dbReference>
<organism evidence="6 7">
    <name type="scientific">Saltatorellus ferox</name>
    <dbReference type="NCBI Taxonomy" id="2528018"/>
    <lineage>
        <taxon>Bacteria</taxon>
        <taxon>Pseudomonadati</taxon>
        <taxon>Planctomycetota</taxon>
        <taxon>Planctomycetia</taxon>
        <taxon>Planctomycetia incertae sedis</taxon>
        <taxon>Saltatorellus</taxon>
    </lineage>
</organism>
<accession>A0A518EX91</accession>
<sequence precursor="true">MRFPSASVVLLASLCLASTACKQDHGEEHEGEHEVAHTVVVTTPVAKSVVATKKYVSQIHSQRHIELRALERGYLEEVLVDEGQSVKKGQLMFKLLPVVFKAKLHGDEAELQRVEITLKNTEKLFEQKVVSDQELALVRTELEKAKAQVELATAELSFTEIRAPFDGIIDRQYEQQGSLTEEGDMLTTVSDNSVMWVYFNVPEADYLDFRVIPGAVDPDHQQRLTLPNTQIELQLASGRLFDQTADQTVTVESTFDNETGNIQFRADFPNPDGLLRHGQTGTLLIHRTLEDAVVIPQRSTFEILDKQYVYVIDEDGHAHQRRITTSHEMDDVFVIDSGLEGHEKIVLDGVRQVHDGEHVEFEFRDPEVVLGQLKHRAE</sequence>
<dbReference type="GO" id="GO:0022857">
    <property type="term" value="F:transmembrane transporter activity"/>
    <property type="evidence" value="ECO:0007669"/>
    <property type="project" value="InterPro"/>
</dbReference>
<dbReference type="NCBIfam" id="TIGR01730">
    <property type="entry name" value="RND_mfp"/>
    <property type="match status" value="1"/>
</dbReference>
<dbReference type="SUPFAM" id="SSF111369">
    <property type="entry name" value="HlyD-like secretion proteins"/>
    <property type="match status" value="1"/>
</dbReference>
<dbReference type="Pfam" id="PF25944">
    <property type="entry name" value="Beta-barrel_RND"/>
    <property type="match status" value="1"/>
</dbReference>
<keyword evidence="2" id="KW-0175">Coiled coil</keyword>
<dbReference type="Gene3D" id="2.40.30.170">
    <property type="match status" value="1"/>
</dbReference>
<evidence type="ECO:0000259" key="5">
    <source>
        <dbReference type="Pfam" id="PF25989"/>
    </source>
</evidence>
<proteinExistence type="inferred from homology"/>
<keyword evidence="3" id="KW-0732">Signal</keyword>